<evidence type="ECO:0000313" key="1">
    <source>
        <dbReference type="EMBL" id="MBD3107955.1"/>
    </source>
</evidence>
<comment type="caution">
    <text evidence="1">The sequence shown here is derived from an EMBL/GenBank/DDBJ whole genome shotgun (WGS) entry which is preliminary data.</text>
</comment>
<dbReference type="Proteomes" id="UP000602076">
    <property type="component" value="Unassembled WGS sequence"/>
</dbReference>
<sequence length="67" mass="7721">MMEINQISLPIAYMIETLRSHSVSNQELLTQIEKKDVSVWDDIETNFDFNVLLAVCRGGQQVFPFNC</sequence>
<name>A0A927CYC9_9BACI</name>
<dbReference type="RefSeq" id="WP_190997498.1">
    <property type="nucleotide sequence ID" value="NZ_JACXSI010000012.1"/>
</dbReference>
<accession>A0A927CYC9</accession>
<proteinExistence type="predicted"/>
<reference evidence="1" key="1">
    <citation type="submission" date="2020-09" db="EMBL/GenBank/DDBJ databases">
        <title>Bacillus faecalis sp. nov., a moderately halophilic bacterium isolated from cow faeces.</title>
        <authorList>
            <person name="Jiang L."/>
            <person name="Lee J."/>
        </authorList>
    </citation>
    <scope>NUCLEOTIDE SEQUENCE</scope>
    <source>
        <strain evidence="1">AGMB 02131</strain>
    </source>
</reference>
<dbReference type="EMBL" id="JACXSI010000012">
    <property type="protein sequence ID" value="MBD3107955.1"/>
    <property type="molecule type" value="Genomic_DNA"/>
</dbReference>
<dbReference type="AlphaFoldDB" id="A0A927CYC9"/>
<protein>
    <submittedName>
        <fullName evidence="1">Uncharacterized protein</fullName>
    </submittedName>
</protein>
<keyword evidence="2" id="KW-1185">Reference proteome</keyword>
<gene>
    <name evidence="1" type="ORF">IEO70_06215</name>
</gene>
<evidence type="ECO:0000313" key="2">
    <source>
        <dbReference type="Proteomes" id="UP000602076"/>
    </source>
</evidence>
<organism evidence="1 2">
    <name type="scientific">Peribacillus faecalis</name>
    <dbReference type="NCBI Taxonomy" id="2772559"/>
    <lineage>
        <taxon>Bacteria</taxon>
        <taxon>Bacillati</taxon>
        <taxon>Bacillota</taxon>
        <taxon>Bacilli</taxon>
        <taxon>Bacillales</taxon>
        <taxon>Bacillaceae</taxon>
        <taxon>Peribacillus</taxon>
    </lineage>
</organism>